<dbReference type="Proteomes" id="UP000037315">
    <property type="component" value="Unassembled WGS sequence"/>
</dbReference>
<name>A0A0J8VNW5_9ENTR</name>
<sequence>MMMSILPASRNAAFLLLSGLAAQVALLLRLNAQMGWLFAAGLVMLLFFTLAVGVLLMKTSLFAAGNTPGFLCLAFLINAAGLFLLLVACTQANNKSLLLMGTVISGLAEGAGLATILCGEARQLYRARPARCRLAALIIAISLAVMTCLRIQAAFAETAGFPYAFALLLDLALLGALWIKIMRDEN</sequence>
<feature type="transmembrane region" description="Helical" evidence="1">
    <location>
        <begin position="37"/>
        <end position="57"/>
    </location>
</feature>
<feature type="transmembrane region" description="Helical" evidence="1">
    <location>
        <begin position="134"/>
        <end position="155"/>
    </location>
</feature>
<proteinExistence type="predicted"/>
<dbReference type="AlphaFoldDB" id="A0A0J8VNW5"/>
<reference evidence="2 4" key="1">
    <citation type="submission" date="2015-06" db="EMBL/GenBank/DDBJ databases">
        <title>Genome sequencing of Cronobacter sp. strain DJ34 isolated from petroleum contaminated sludge of Duliajan Oil Fields, Assam, India.</title>
        <authorList>
            <person name="Pal S."/>
            <person name="Banerjee T.D."/>
            <person name="Roy A."/>
            <person name="Sar P."/>
            <person name="Kazy S.K."/>
        </authorList>
    </citation>
    <scope>NUCLEOTIDE SEQUENCE [LARGE SCALE GENOMIC DNA]</scope>
    <source>
        <strain evidence="2 4">DJ34</strain>
    </source>
</reference>
<evidence type="ECO:0000313" key="2">
    <source>
        <dbReference type="EMBL" id="KMV34871.1"/>
    </source>
</evidence>
<dbReference type="EMBL" id="LFEJ01000013">
    <property type="protein sequence ID" value="KMV34871.1"/>
    <property type="molecule type" value="Genomic_DNA"/>
</dbReference>
<dbReference type="EMBL" id="LFEJ01000007">
    <property type="protein sequence ID" value="KMV35870.1"/>
    <property type="molecule type" value="Genomic_DNA"/>
</dbReference>
<protein>
    <submittedName>
        <fullName evidence="2">Uncharacterized protein</fullName>
    </submittedName>
</protein>
<keyword evidence="1" id="KW-0812">Transmembrane</keyword>
<evidence type="ECO:0000313" key="3">
    <source>
        <dbReference type="EMBL" id="KMV35870.1"/>
    </source>
</evidence>
<keyword evidence="1" id="KW-0472">Membrane</keyword>
<evidence type="ECO:0000256" key="1">
    <source>
        <dbReference type="SAM" id="Phobius"/>
    </source>
</evidence>
<keyword evidence="4" id="KW-1185">Reference proteome</keyword>
<feature type="transmembrane region" description="Helical" evidence="1">
    <location>
        <begin position="69"/>
        <end position="87"/>
    </location>
</feature>
<feature type="transmembrane region" description="Helical" evidence="1">
    <location>
        <begin position="161"/>
        <end position="179"/>
    </location>
</feature>
<keyword evidence="1" id="KW-1133">Transmembrane helix</keyword>
<gene>
    <name evidence="3" type="ORF">ACH50_04450</name>
    <name evidence="2" type="ORF">ACH50_08900</name>
</gene>
<evidence type="ECO:0000313" key="4">
    <source>
        <dbReference type="Proteomes" id="UP000037315"/>
    </source>
</evidence>
<feature type="transmembrane region" description="Helical" evidence="1">
    <location>
        <begin position="99"/>
        <end position="122"/>
    </location>
</feature>
<accession>A0A0J8VNW5</accession>
<dbReference type="PATRIC" id="fig|1656095.3.peg.4279"/>
<comment type="caution">
    <text evidence="2">The sequence shown here is derived from an EMBL/GenBank/DDBJ whole genome shotgun (WGS) entry which is preliminary data.</text>
</comment>
<organism evidence="2 4">
    <name type="scientific">Franconibacter pulveris</name>
    <dbReference type="NCBI Taxonomy" id="435910"/>
    <lineage>
        <taxon>Bacteria</taxon>
        <taxon>Pseudomonadati</taxon>
        <taxon>Pseudomonadota</taxon>
        <taxon>Gammaproteobacteria</taxon>
        <taxon>Enterobacterales</taxon>
        <taxon>Enterobacteriaceae</taxon>
        <taxon>Franconibacter</taxon>
    </lineage>
</organism>